<dbReference type="Pfam" id="PF13609">
    <property type="entry name" value="Porin_4"/>
    <property type="match status" value="1"/>
</dbReference>
<gene>
    <name evidence="14" type="ORF">J2738_004568</name>
</gene>
<dbReference type="InterPro" id="IPR050298">
    <property type="entry name" value="Gram-neg_bact_OMP"/>
</dbReference>
<evidence type="ECO:0000256" key="6">
    <source>
        <dbReference type="ARBA" id="ARBA00022729"/>
    </source>
</evidence>
<evidence type="ECO:0000256" key="12">
    <source>
        <dbReference type="SAM" id="SignalP"/>
    </source>
</evidence>
<dbReference type="RefSeq" id="WP_309929544.1">
    <property type="nucleotide sequence ID" value="NZ_JAVDQZ010000007.1"/>
</dbReference>
<proteinExistence type="predicted"/>
<dbReference type="GO" id="GO:0009279">
    <property type="term" value="C:cell outer membrane"/>
    <property type="evidence" value="ECO:0007669"/>
    <property type="project" value="UniProtKB-SubCell"/>
</dbReference>
<dbReference type="GO" id="GO:0015288">
    <property type="term" value="F:porin activity"/>
    <property type="evidence" value="ECO:0007669"/>
    <property type="project" value="UniProtKB-KW"/>
</dbReference>
<dbReference type="GO" id="GO:0046930">
    <property type="term" value="C:pore complex"/>
    <property type="evidence" value="ECO:0007669"/>
    <property type="project" value="UniProtKB-KW"/>
</dbReference>
<comment type="subcellular location">
    <subcellularLocation>
        <location evidence="1">Cell outer membrane</location>
        <topology evidence="1">Multi-pass membrane protein</topology>
    </subcellularLocation>
</comment>
<dbReference type="Proteomes" id="UP001184828">
    <property type="component" value="Unassembled WGS sequence"/>
</dbReference>
<dbReference type="SUPFAM" id="SSF56935">
    <property type="entry name" value="Porins"/>
    <property type="match status" value="1"/>
</dbReference>
<evidence type="ECO:0000256" key="4">
    <source>
        <dbReference type="ARBA" id="ARBA00022452"/>
    </source>
</evidence>
<comment type="subunit">
    <text evidence="2">Homotrimer.</text>
</comment>
<evidence type="ECO:0000256" key="8">
    <source>
        <dbReference type="ARBA" id="ARBA00023114"/>
    </source>
</evidence>
<evidence type="ECO:0000256" key="9">
    <source>
        <dbReference type="ARBA" id="ARBA00023136"/>
    </source>
</evidence>
<evidence type="ECO:0000256" key="2">
    <source>
        <dbReference type="ARBA" id="ARBA00011233"/>
    </source>
</evidence>
<keyword evidence="3" id="KW-0813">Transport</keyword>
<keyword evidence="5" id="KW-0812">Transmembrane</keyword>
<dbReference type="PANTHER" id="PTHR34501:SF9">
    <property type="entry name" value="MAJOR OUTER MEMBRANE PROTEIN P.IA"/>
    <property type="match status" value="1"/>
</dbReference>
<dbReference type="Gene3D" id="2.40.160.10">
    <property type="entry name" value="Porin"/>
    <property type="match status" value="1"/>
</dbReference>
<evidence type="ECO:0000256" key="7">
    <source>
        <dbReference type="ARBA" id="ARBA00023065"/>
    </source>
</evidence>
<feature type="compositionally biased region" description="Low complexity" evidence="11">
    <location>
        <begin position="92"/>
        <end position="102"/>
    </location>
</feature>
<dbReference type="GO" id="GO:0006811">
    <property type="term" value="P:monoatomic ion transport"/>
    <property type="evidence" value="ECO:0007669"/>
    <property type="project" value="UniProtKB-KW"/>
</dbReference>
<feature type="chain" id="PRO_5041961035" evidence="12">
    <location>
        <begin position="23"/>
        <end position="377"/>
    </location>
</feature>
<reference evidence="14" key="1">
    <citation type="submission" date="2023-07" db="EMBL/GenBank/DDBJ databases">
        <title>Sorghum-associated microbial communities from plants grown in Nebraska, USA.</title>
        <authorList>
            <person name="Schachtman D."/>
        </authorList>
    </citation>
    <scope>NUCLEOTIDE SEQUENCE</scope>
    <source>
        <strain evidence="14">DS2114</strain>
    </source>
</reference>
<evidence type="ECO:0000256" key="11">
    <source>
        <dbReference type="SAM" id="MobiDB-lite"/>
    </source>
</evidence>
<dbReference type="InterPro" id="IPR033900">
    <property type="entry name" value="Gram_neg_porin_domain"/>
</dbReference>
<feature type="signal peptide" evidence="12">
    <location>
        <begin position="1"/>
        <end position="22"/>
    </location>
</feature>
<evidence type="ECO:0000313" key="14">
    <source>
        <dbReference type="EMBL" id="MDR6428410.1"/>
    </source>
</evidence>
<name>A0AAE3Y108_VARPD</name>
<sequence>MKRFLMGSALALALAGSGAAHAQSSVTVFGVMDIGVQYTKGEGGGSVRALSNGGLSTSRLGFRGTEDLGGGLRAGFWLEGSLNPDNGTGRPSNSNNQASGAGAAGPITFDRMSFVSLSHQKFGELRLGRDFIPTHYNSIYFDPFNANGVARAGNLTFAGAGTGPLPTGITGSNTVSYWLPAGLGGFYGMAMIGTGENDSTAPNRDDGNFAGARFGFAAGAFDIAAAVTRTHFDATAAIGNYTHANIGGTWDAGFAKFFALYNKVTVKLAAGTVRKNTAEIGAHIPAFEVGRIRLSYAYLDDRSDESLRNANGMPRNRDDARQFGIGYVHNLSKRTALYGTYARLMNGGQARYVVSGGVAPAGGRRSSGWELGVRHLF</sequence>
<evidence type="ECO:0000256" key="3">
    <source>
        <dbReference type="ARBA" id="ARBA00022448"/>
    </source>
</evidence>
<dbReference type="CDD" id="cd00342">
    <property type="entry name" value="gram_neg_porins"/>
    <property type="match status" value="1"/>
</dbReference>
<dbReference type="InterPro" id="IPR023614">
    <property type="entry name" value="Porin_dom_sf"/>
</dbReference>
<dbReference type="AlphaFoldDB" id="A0AAE3Y108"/>
<feature type="region of interest" description="Disordered" evidence="11">
    <location>
        <begin position="83"/>
        <end position="102"/>
    </location>
</feature>
<evidence type="ECO:0000256" key="5">
    <source>
        <dbReference type="ARBA" id="ARBA00022692"/>
    </source>
</evidence>
<keyword evidence="7" id="KW-0406">Ion transport</keyword>
<organism evidence="14 15">
    <name type="scientific">Variovorax paradoxus</name>
    <dbReference type="NCBI Taxonomy" id="34073"/>
    <lineage>
        <taxon>Bacteria</taxon>
        <taxon>Pseudomonadati</taxon>
        <taxon>Pseudomonadota</taxon>
        <taxon>Betaproteobacteria</taxon>
        <taxon>Burkholderiales</taxon>
        <taxon>Comamonadaceae</taxon>
        <taxon>Variovorax</taxon>
    </lineage>
</organism>
<accession>A0AAE3Y108</accession>
<keyword evidence="4" id="KW-1134">Transmembrane beta strand</keyword>
<evidence type="ECO:0000256" key="1">
    <source>
        <dbReference type="ARBA" id="ARBA00004571"/>
    </source>
</evidence>
<comment type="caution">
    <text evidence="14">The sequence shown here is derived from an EMBL/GenBank/DDBJ whole genome shotgun (WGS) entry which is preliminary data.</text>
</comment>
<evidence type="ECO:0000259" key="13">
    <source>
        <dbReference type="Pfam" id="PF13609"/>
    </source>
</evidence>
<keyword evidence="8" id="KW-0626">Porin</keyword>
<protein>
    <submittedName>
        <fullName evidence="14">Porin</fullName>
    </submittedName>
</protein>
<keyword evidence="10" id="KW-0998">Cell outer membrane</keyword>
<feature type="domain" description="Porin" evidence="13">
    <location>
        <begin position="9"/>
        <end position="348"/>
    </location>
</feature>
<evidence type="ECO:0000256" key="10">
    <source>
        <dbReference type="ARBA" id="ARBA00023237"/>
    </source>
</evidence>
<keyword evidence="9" id="KW-0472">Membrane</keyword>
<evidence type="ECO:0000313" key="15">
    <source>
        <dbReference type="Proteomes" id="UP001184828"/>
    </source>
</evidence>
<keyword evidence="6 12" id="KW-0732">Signal</keyword>
<dbReference type="PANTHER" id="PTHR34501">
    <property type="entry name" value="PROTEIN YDDL-RELATED"/>
    <property type="match status" value="1"/>
</dbReference>
<dbReference type="EMBL" id="JAVDQZ010000007">
    <property type="protein sequence ID" value="MDR6428410.1"/>
    <property type="molecule type" value="Genomic_DNA"/>
</dbReference>